<gene>
    <name evidence="1" type="ORF">PPYR_07819</name>
</gene>
<dbReference type="EMBL" id="VVIM01000005">
    <property type="protein sequence ID" value="KAB0799939.1"/>
    <property type="molecule type" value="Genomic_DNA"/>
</dbReference>
<proteinExistence type="predicted"/>
<sequence length="567" mass="65374">MVLTKAMEEIRNVLSNNDKQNTAKQAEMIATYNLSMCTSEDIAQIIVPFIDRLLNNVEHRQDAFHILDNLLLKLPIELVQEKSVLWCRHCISDKPFTALQLSVLIKMIQVCHGVKDFDSHLTQHFAEIIHACLSKQPCDDIRKKLDCVTLCVTYYPKMFAQFRNEIDDTLSFYLSSSCARDVIKKVGTLFHTLQEVPIVNQSNLQQNWTAQFYKLCSTINHLYDDFLEGFEFHRHNYSEEVPPFDDVYLTVYSSDKVGQFVQVYNQLRNLVVFATCMLETRFSQPKKLKISVVMDVLQRGLTVETYEKKEPPLEHGIVTVLQRHQIDLLHLFRALITCFSKQLLPLSARITKLIVTCQELSQRACFPRNSEYHVALYELMSRWVVLSHNDGDVIPFNKIIPLLLLEITPTNASDMLCLNKSAKSSAYTAQKMQNILRSQKIEDRSLQIDERACTVILKALTCMMSTVELGLNEANINALFQVLVQVIEAIQRGNISHPYTNQECVAALYKAFASLFMQEYYRRRPFYELAINILRDGQNCDVKNDFRITYVIMEALQIITSMCRSAS</sequence>
<dbReference type="InParanoid" id="A0A5N4ARK4"/>
<comment type="caution">
    <text evidence="1">The sequence shown here is derived from an EMBL/GenBank/DDBJ whole genome shotgun (WGS) entry which is preliminary data.</text>
</comment>
<reference evidence="1 2" key="1">
    <citation type="journal article" date="2018" name="Elife">
        <title>Firefly genomes illuminate parallel origins of bioluminescence in beetles.</title>
        <authorList>
            <person name="Fallon T.R."/>
            <person name="Lower S.E."/>
            <person name="Chang C.H."/>
            <person name="Bessho-Uehara M."/>
            <person name="Martin G.J."/>
            <person name="Bewick A.J."/>
            <person name="Behringer M."/>
            <person name="Debat H.J."/>
            <person name="Wong I."/>
            <person name="Day J.C."/>
            <person name="Suvorov A."/>
            <person name="Silva C.J."/>
            <person name="Stanger-Hall K.F."/>
            <person name="Hall D.W."/>
            <person name="Schmitz R.J."/>
            <person name="Nelson D.R."/>
            <person name="Lewis S.M."/>
            <person name="Shigenobu S."/>
            <person name="Bybee S.M."/>
            <person name="Larracuente A.M."/>
            <person name="Oba Y."/>
            <person name="Weng J.K."/>
        </authorList>
    </citation>
    <scope>NUCLEOTIDE SEQUENCE [LARGE SCALE GENOMIC DNA]</scope>
    <source>
        <strain evidence="1">1611_PpyrPB1</strain>
        <tissue evidence="1">Whole body</tissue>
    </source>
</reference>
<organism evidence="1 2">
    <name type="scientific">Photinus pyralis</name>
    <name type="common">Common eastern firefly</name>
    <name type="synonym">Lampyris pyralis</name>
    <dbReference type="NCBI Taxonomy" id="7054"/>
    <lineage>
        <taxon>Eukaryota</taxon>
        <taxon>Metazoa</taxon>
        <taxon>Ecdysozoa</taxon>
        <taxon>Arthropoda</taxon>
        <taxon>Hexapoda</taxon>
        <taxon>Insecta</taxon>
        <taxon>Pterygota</taxon>
        <taxon>Neoptera</taxon>
        <taxon>Endopterygota</taxon>
        <taxon>Coleoptera</taxon>
        <taxon>Polyphaga</taxon>
        <taxon>Elateriformia</taxon>
        <taxon>Elateroidea</taxon>
        <taxon>Lampyridae</taxon>
        <taxon>Lampyrinae</taxon>
        <taxon>Photinus</taxon>
    </lineage>
</organism>
<accession>A0A5N4ARK4</accession>
<dbReference type="GO" id="GO:0005634">
    <property type="term" value="C:nucleus"/>
    <property type="evidence" value="ECO:0007669"/>
    <property type="project" value="TreeGrafter"/>
</dbReference>
<dbReference type="PANTHER" id="PTHR34105">
    <property type="entry name" value="PROLINE-, GLUTAMIC ACID- AND LEUCINE-RICH PROTEIN 1"/>
    <property type="match status" value="1"/>
</dbReference>
<evidence type="ECO:0000313" key="2">
    <source>
        <dbReference type="Proteomes" id="UP000327044"/>
    </source>
</evidence>
<evidence type="ECO:0000313" key="1">
    <source>
        <dbReference type="EMBL" id="KAB0799939.1"/>
    </source>
</evidence>
<dbReference type="AlphaFoldDB" id="A0A5N4ARK4"/>
<name>A0A5N4ARK4_PHOPY</name>
<dbReference type="GO" id="GO:0006364">
    <property type="term" value="P:rRNA processing"/>
    <property type="evidence" value="ECO:0007669"/>
    <property type="project" value="TreeGrafter"/>
</dbReference>
<dbReference type="OrthoDB" id="20900at2759"/>
<dbReference type="Proteomes" id="UP000327044">
    <property type="component" value="Unassembled WGS sequence"/>
</dbReference>
<keyword evidence="2" id="KW-1185">Reference proteome</keyword>
<dbReference type="PANTHER" id="PTHR34105:SF1">
    <property type="entry name" value="PROLINE-, GLUTAMIC ACID- AND LEUCINE-RICH PROTEIN 1"/>
    <property type="match status" value="1"/>
</dbReference>
<protein>
    <submittedName>
        <fullName evidence="1">Uncharacterized protein</fullName>
    </submittedName>
</protein>